<dbReference type="EMBL" id="CBXG010000038">
    <property type="protein sequence ID" value="CDM05681.1"/>
    <property type="molecule type" value="Genomic_DNA"/>
</dbReference>
<dbReference type="Proteomes" id="UP000019380">
    <property type="component" value="Unassembled WGS sequence"/>
</dbReference>
<name>W6P6E3_9BACE</name>
<reference evidence="1 2" key="1">
    <citation type="submission" date="2013-12" db="EMBL/GenBank/DDBJ databases">
        <title>Improved hybrid genome assemblies of Bacteroides xylanisolvens SD CC 1b and Bacteroides xylanisolvens SD CC 2a using Illumina and 454 Sequencing.</title>
        <authorList>
            <person name="Ramaraj T."/>
            <person name="Sundararajan A."/>
            <person name="Mudge J."/>
            <person name="Schilkey F.D."/>
            <person name="Delvecchio V."/>
            <person name="Donlon M."/>
            <person name="Ziemer C."/>
        </authorList>
    </citation>
    <scope>NUCLEOTIDE SEQUENCE [LARGE SCALE GENOMIC DNA]</scope>
</reference>
<evidence type="ECO:0000313" key="2">
    <source>
        <dbReference type="Proteomes" id="UP000019380"/>
    </source>
</evidence>
<comment type="caution">
    <text evidence="1">The sequence shown here is derived from an EMBL/GenBank/DDBJ whole genome shotgun (WGS) entry which is preliminary data.</text>
</comment>
<accession>W6P6E3</accession>
<protein>
    <submittedName>
        <fullName evidence="1">Uncharacterized protein</fullName>
    </submittedName>
</protein>
<organism evidence="1 2">
    <name type="scientific">Bacteroides xylanisolvens SD CC 1b</name>
    <dbReference type="NCBI Taxonomy" id="702447"/>
    <lineage>
        <taxon>Bacteria</taxon>
        <taxon>Pseudomonadati</taxon>
        <taxon>Bacteroidota</taxon>
        <taxon>Bacteroidia</taxon>
        <taxon>Bacteroidales</taxon>
        <taxon>Bacteroidaceae</taxon>
        <taxon>Bacteroides</taxon>
    </lineage>
</organism>
<dbReference type="AlphaFoldDB" id="W6P6E3"/>
<gene>
    <name evidence="1" type="ORF">BN890_32740</name>
</gene>
<evidence type="ECO:0000313" key="1">
    <source>
        <dbReference type="EMBL" id="CDM05681.1"/>
    </source>
</evidence>
<proteinExistence type="predicted"/>
<sequence length="44" mass="5065">MPSWSYAGIFSLQFSGFVRVAFDTTKIENLNVNETESFVRYIKA</sequence>